<feature type="compositionally biased region" description="Polar residues" evidence="1">
    <location>
        <begin position="1"/>
        <end position="10"/>
    </location>
</feature>
<feature type="region of interest" description="Disordered" evidence="1">
    <location>
        <begin position="102"/>
        <end position="124"/>
    </location>
</feature>
<sequence>MINEVDSIQTRMKKRRAMRKNRAKIAFARKKAMKRKILDPKKLMKRARKQARNKVAKRILRGKSLKDLGMGQKRALEKILDKKTAKISKLAKRLVKVVRQKEMMKGKKKPIDKSNKDAIPVKKS</sequence>
<evidence type="ECO:0000256" key="1">
    <source>
        <dbReference type="SAM" id="MobiDB-lite"/>
    </source>
</evidence>
<name>A0A381WMC4_9ZZZZ</name>
<feature type="region of interest" description="Disordered" evidence="1">
    <location>
        <begin position="1"/>
        <end position="21"/>
    </location>
</feature>
<proteinExistence type="predicted"/>
<protein>
    <submittedName>
        <fullName evidence="2">Uncharacterized protein</fullName>
    </submittedName>
</protein>
<dbReference type="EMBL" id="UINC01012182">
    <property type="protein sequence ID" value="SVA53338.1"/>
    <property type="molecule type" value="Genomic_DNA"/>
</dbReference>
<reference evidence="2" key="1">
    <citation type="submission" date="2018-05" db="EMBL/GenBank/DDBJ databases">
        <authorList>
            <person name="Lanie J.A."/>
            <person name="Ng W.-L."/>
            <person name="Kazmierczak K.M."/>
            <person name="Andrzejewski T.M."/>
            <person name="Davidsen T.M."/>
            <person name="Wayne K.J."/>
            <person name="Tettelin H."/>
            <person name="Glass J.I."/>
            <person name="Rusch D."/>
            <person name="Podicherti R."/>
            <person name="Tsui H.-C.T."/>
            <person name="Winkler M.E."/>
        </authorList>
    </citation>
    <scope>NUCLEOTIDE SEQUENCE</scope>
</reference>
<evidence type="ECO:0000313" key="2">
    <source>
        <dbReference type="EMBL" id="SVA53338.1"/>
    </source>
</evidence>
<feature type="compositionally biased region" description="Basic residues" evidence="1">
    <location>
        <begin position="11"/>
        <end position="21"/>
    </location>
</feature>
<accession>A0A381WMC4</accession>
<organism evidence="2">
    <name type="scientific">marine metagenome</name>
    <dbReference type="NCBI Taxonomy" id="408172"/>
    <lineage>
        <taxon>unclassified sequences</taxon>
        <taxon>metagenomes</taxon>
        <taxon>ecological metagenomes</taxon>
    </lineage>
</organism>
<gene>
    <name evidence="2" type="ORF">METZ01_LOCUS106192</name>
</gene>
<dbReference type="AlphaFoldDB" id="A0A381WMC4"/>